<evidence type="ECO:0000313" key="2">
    <source>
        <dbReference type="Proteomes" id="UP000217895"/>
    </source>
</evidence>
<gene>
    <name evidence="1" type="ORF">NIES2135_26200</name>
</gene>
<sequence>MSAGIFVIQENGQLVEMAERAYDSEALLQELLEKYPNLLAGDQINSGEPRRWLLISREMGVPFEEAGAGRWFVDHLFLDQDGILTLVEVKRSSDTRIRREVVGQMLDYAANGVVHWTAERIRASFEANCQTQAQEPEEVLAEFLDGDADTEKFWQQVATNLQIGKIRMLFVADQIPLELQRVVEFLNVQMNPAEVLAVEIKQFVGEGLKTLVPRVIGQTVEAQKNKTLTSSASRQWDEASFRQALESRQGGTELAEIADKLLDWARRKELYLWRGKGSKYGSVMPILSHRGVDYQLFSIWTTGSIEIGFQYLQNKHPFDVESKRVELLTRLNEIEGISLPESVITKRPSLPLAVLKPEASLQQFLAVFDWVIDQVKLD</sequence>
<dbReference type="GO" id="GO:0003676">
    <property type="term" value="F:nucleic acid binding"/>
    <property type="evidence" value="ECO:0007669"/>
    <property type="project" value="InterPro"/>
</dbReference>
<protein>
    <recommendedName>
        <fullName evidence="3">DUF91 domain-containing protein</fullName>
    </recommendedName>
</protein>
<dbReference type="Gene3D" id="3.40.1350.10">
    <property type="match status" value="1"/>
</dbReference>
<organism evidence="1 2">
    <name type="scientific">Leptolyngbya boryana NIES-2135</name>
    <dbReference type="NCBI Taxonomy" id="1973484"/>
    <lineage>
        <taxon>Bacteria</taxon>
        <taxon>Bacillati</taxon>
        <taxon>Cyanobacteriota</taxon>
        <taxon>Cyanophyceae</taxon>
        <taxon>Leptolyngbyales</taxon>
        <taxon>Leptolyngbyaceae</taxon>
        <taxon>Leptolyngbya group</taxon>
        <taxon>Leptolyngbya</taxon>
    </lineage>
</organism>
<keyword evidence="2" id="KW-1185">Reference proteome</keyword>
<dbReference type="AlphaFoldDB" id="A0A1Z4JGB3"/>
<proteinExistence type="predicted"/>
<reference evidence="1 2" key="1">
    <citation type="submission" date="2017-06" db="EMBL/GenBank/DDBJ databases">
        <title>Genome sequencing of cyanobaciteial culture collection at National Institute for Environmental Studies (NIES).</title>
        <authorList>
            <person name="Hirose Y."/>
            <person name="Shimura Y."/>
            <person name="Fujisawa T."/>
            <person name="Nakamura Y."/>
            <person name="Kawachi M."/>
        </authorList>
    </citation>
    <scope>NUCLEOTIDE SEQUENCE [LARGE SCALE GENOMIC DNA]</scope>
    <source>
        <strain evidence="1 2">NIES-2135</strain>
    </source>
</reference>
<evidence type="ECO:0008006" key="3">
    <source>
        <dbReference type="Google" id="ProtNLM"/>
    </source>
</evidence>
<name>A0A1Z4JGB3_LEPBY</name>
<dbReference type="InterPro" id="IPR011856">
    <property type="entry name" value="tRNA_endonuc-like_dom_sf"/>
</dbReference>
<dbReference type="Proteomes" id="UP000217895">
    <property type="component" value="Chromosome"/>
</dbReference>
<accession>A0A1Z4JGB3</accession>
<dbReference type="EMBL" id="AP018203">
    <property type="protein sequence ID" value="BAY55796.1"/>
    <property type="molecule type" value="Genomic_DNA"/>
</dbReference>
<evidence type="ECO:0000313" key="1">
    <source>
        <dbReference type="EMBL" id="BAY55796.1"/>
    </source>
</evidence>